<feature type="compositionally biased region" description="Basic residues" evidence="1">
    <location>
        <begin position="86"/>
        <end position="101"/>
    </location>
</feature>
<evidence type="ECO:0000313" key="3">
    <source>
        <dbReference type="Proteomes" id="UP000028524"/>
    </source>
</evidence>
<sequence length="198" mass="21662">MSLAPVPTFLRSCQRPQGYQFQLDLVGGKPLSTSRQRRLSKHCFLDVELAPIHPVPPSQIPEGPTDAPQPSRPDHAAPPRRPAQAPRRRQRRRTHAHARVRPVVRLQLARVLEQPPAAVLPLDSVAAAHPQRRRHGRQTHGHEAARARRHEQPLGEGRALDAGAQPRDDVVDAGDTDAGDGARCHGAREDVCGEDGVG</sequence>
<feature type="compositionally biased region" description="Basic and acidic residues" evidence="1">
    <location>
        <begin position="140"/>
        <end position="153"/>
    </location>
</feature>
<reference evidence="2 3" key="1">
    <citation type="journal article" date="2014" name="BMC Genomics">
        <title>Comparative genome sequencing reveals chemotype-specific gene clusters in the toxigenic black mold Stachybotrys.</title>
        <authorList>
            <person name="Semeiks J."/>
            <person name="Borek D."/>
            <person name="Otwinowski Z."/>
            <person name="Grishin N.V."/>
        </authorList>
    </citation>
    <scope>NUCLEOTIDE SEQUENCE [LARGE SCALE GENOMIC DNA]</scope>
    <source>
        <strain evidence="2 3">IBT 40285</strain>
    </source>
</reference>
<organism evidence="2 3">
    <name type="scientific">Stachybotrys chlorohalonatus (strain IBT 40285)</name>
    <dbReference type="NCBI Taxonomy" id="1283841"/>
    <lineage>
        <taxon>Eukaryota</taxon>
        <taxon>Fungi</taxon>
        <taxon>Dikarya</taxon>
        <taxon>Ascomycota</taxon>
        <taxon>Pezizomycotina</taxon>
        <taxon>Sordariomycetes</taxon>
        <taxon>Hypocreomycetidae</taxon>
        <taxon>Hypocreales</taxon>
        <taxon>Stachybotryaceae</taxon>
        <taxon>Stachybotrys</taxon>
    </lineage>
</organism>
<dbReference type="AlphaFoldDB" id="A0A084QE20"/>
<dbReference type="EMBL" id="KL660812">
    <property type="protein sequence ID" value="KFA62205.1"/>
    <property type="molecule type" value="Genomic_DNA"/>
</dbReference>
<evidence type="ECO:0000313" key="2">
    <source>
        <dbReference type="EMBL" id="KFA62205.1"/>
    </source>
</evidence>
<evidence type="ECO:0000256" key="1">
    <source>
        <dbReference type="SAM" id="MobiDB-lite"/>
    </source>
</evidence>
<dbReference type="HOGENOM" id="CLU_1462243_0_0_1"/>
<dbReference type="OrthoDB" id="10451769at2759"/>
<name>A0A084QE20_STAC4</name>
<keyword evidence="3" id="KW-1185">Reference proteome</keyword>
<feature type="region of interest" description="Disordered" evidence="1">
    <location>
        <begin position="54"/>
        <end position="101"/>
    </location>
</feature>
<feature type="region of interest" description="Disordered" evidence="1">
    <location>
        <begin position="129"/>
        <end position="198"/>
    </location>
</feature>
<feature type="compositionally biased region" description="Basic and acidic residues" evidence="1">
    <location>
        <begin position="180"/>
        <end position="191"/>
    </location>
</feature>
<gene>
    <name evidence="2" type="ORF">S40285_09918</name>
</gene>
<feature type="compositionally biased region" description="Basic residues" evidence="1">
    <location>
        <begin position="130"/>
        <end position="139"/>
    </location>
</feature>
<protein>
    <submittedName>
        <fullName evidence="2">Uncharacterized protein</fullName>
    </submittedName>
</protein>
<dbReference type="Proteomes" id="UP000028524">
    <property type="component" value="Unassembled WGS sequence"/>
</dbReference>
<dbReference type="InParanoid" id="A0A084QE20"/>
<accession>A0A084QE20</accession>
<proteinExistence type="predicted"/>